<dbReference type="EMBL" id="CP013023">
    <property type="protein sequence ID" value="ANF97001.1"/>
    <property type="molecule type" value="Genomic_DNA"/>
</dbReference>
<proteinExistence type="predicted"/>
<accession>A0A172ZH86</accession>
<dbReference type="InterPro" id="IPR003754">
    <property type="entry name" value="4pyrrol_synth_uPrphyn_synth"/>
</dbReference>
<dbReference type="GO" id="GO:0006780">
    <property type="term" value="P:uroporphyrinogen III biosynthetic process"/>
    <property type="evidence" value="ECO:0007669"/>
    <property type="project" value="InterPro"/>
</dbReference>
<dbReference type="Gene3D" id="3.40.50.10090">
    <property type="match status" value="2"/>
</dbReference>
<keyword evidence="3" id="KW-1185">Reference proteome</keyword>
<reference evidence="2 3" key="2">
    <citation type="journal article" date="2016" name="Int. J. Syst. Evol. Microbiol.">
        <title>Paenibacillus bovis sp. nov., isolated from raw yak (Bos grunniens) milk.</title>
        <authorList>
            <person name="Gao C."/>
            <person name="Han J."/>
            <person name="Liu Z."/>
            <person name="Xu X."/>
            <person name="Hang F."/>
            <person name="Wu Z."/>
        </authorList>
    </citation>
    <scope>NUCLEOTIDE SEQUENCE [LARGE SCALE GENOMIC DNA]</scope>
    <source>
        <strain evidence="2 3">BD3526</strain>
    </source>
</reference>
<dbReference type="PANTHER" id="PTHR40082:SF1">
    <property type="entry name" value="BLR5956 PROTEIN"/>
    <property type="match status" value="1"/>
</dbReference>
<dbReference type="Proteomes" id="UP000078148">
    <property type="component" value="Chromosome"/>
</dbReference>
<gene>
    <name evidence="2" type="ORF">AR543_13960</name>
</gene>
<dbReference type="SUPFAM" id="SSF69618">
    <property type="entry name" value="HemD-like"/>
    <property type="match status" value="1"/>
</dbReference>
<dbReference type="OrthoDB" id="9775656at2"/>
<organism evidence="2 3">
    <name type="scientific">Paenibacillus bovis</name>
    <dbReference type="NCBI Taxonomy" id="1616788"/>
    <lineage>
        <taxon>Bacteria</taxon>
        <taxon>Bacillati</taxon>
        <taxon>Bacillota</taxon>
        <taxon>Bacilli</taxon>
        <taxon>Bacillales</taxon>
        <taxon>Paenibacillaceae</taxon>
        <taxon>Paenibacillus</taxon>
    </lineage>
</organism>
<dbReference type="RefSeq" id="WP_060535112.1">
    <property type="nucleotide sequence ID" value="NZ_CP013023.1"/>
</dbReference>
<evidence type="ECO:0000259" key="1">
    <source>
        <dbReference type="Pfam" id="PF02602"/>
    </source>
</evidence>
<dbReference type="InterPro" id="IPR036108">
    <property type="entry name" value="4pyrrol_syn_uPrphyn_synt_sf"/>
</dbReference>
<evidence type="ECO:0000313" key="3">
    <source>
        <dbReference type="Proteomes" id="UP000078148"/>
    </source>
</evidence>
<dbReference type="AlphaFoldDB" id="A0A172ZH86"/>
<dbReference type="GO" id="GO:0004852">
    <property type="term" value="F:uroporphyrinogen-III synthase activity"/>
    <property type="evidence" value="ECO:0007669"/>
    <property type="project" value="InterPro"/>
</dbReference>
<protein>
    <submittedName>
        <fullName evidence="2">Uroporphyrinogen-III synthase</fullName>
    </submittedName>
</protein>
<dbReference type="CDD" id="cd06578">
    <property type="entry name" value="HemD"/>
    <property type="match status" value="1"/>
</dbReference>
<dbReference type="NCBIfam" id="NF004584">
    <property type="entry name" value="PRK05928.2-1"/>
    <property type="match status" value="1"/>
</dbReference>
<dbReference type="Pfam" id="PF02602">
    <property type="entry name" value="HEM4"/>
    <property type="match status" value="1"/>
</dbReference>
<feature type="domain" description="Tetrapyrrole biosynthesis uroporphyrinogen III synthase" evidence="1">
    <location>
        <begin position="20"/>
        <end position="260"/>
    </location>
</feature>
<dbReference type="KEGG" id="pbv:AR543_13960"/>
<dbReference type="PANTHER" id="PTHR40082">
    <property type="entry name" value="BLR5956 PROTEIN"/>
    <property type="match status" value="1"/>
</dbReference>
<dbReference type="STRING" id="1616788.AR543_13960"/>
<reference evidence="3" key="1">
    <citation type="submission" date="2015-10" db="EMBL/GenBank/DDBJ databases">
        <title>Genome of Paenibacillus bovis sp. nov.</title>
        <authorList>
            <person name="Wu Z."/>
            <person name="Gao C."/>
            <person name="Liu Z."/>
            <person name="Zheng H."/>
        </authorList>
    </citation>
    <scope>NUCLEOTIDE SEQUENCE [LARGE SCALE GENOMIC DNA]</scope>
    <source>
        <strain evidence="3">BD3526</strain>
    </source>
</reference>
<name>A0A172ZH86_9BACL</name>
<sequence length="277" mass="31055">MTKELEGKTIVITGSKIPEDMAEVIERRGGKARVRSLQGLVPADPAEIDKDVRQLTEQGADWIIFTTGIGYEAIYKSAERQGILPLFEERLQKAKVACRGYRTKAYLKKSGVHPVVSADDGTIANMIDKLNAFDFNGCQVWLQLHGELTSQLHDFISSEPGMKVQAVLPYRYQAPDREILAQLTDELLQHQVDAVSFTTQVQVNYLFDYAKEHGQQEALQDTFNHHVLAAAVGKVTADALREEGITRIVVPELERMGAMIVEIAHFFEEQSVEKNEE</sequence>
<dbReference type="InterPro" id="IPR039793">
    <property type="entry name" value="UROS/Hem4"/>
</dbReference>
<evidence type="ECO:0000313" key="2">
    <source>
        <dbReference type="EMBL" id="ANF97001.1"/>
    </source>
</evidence>